<accession>A0A512B2P9</accession>
<dbReference type="Pfam" id="PF13715">
    <property type="entry name" value="CarbopepD_reg_2"/>
    <property type="match status" value="1"/>
</dbReference>
<dbReference type="Gene3D" id="2.40.170.20">
    <property type="entry name" value="TonB-dependent receptor, beta-barrel domain"/>
    <property type="match status" value="1"/>
</dbReference>
<evidence type="ECO:0000256" key="4">
    <source>
        <dbReference type="ARBA" id="ARBA00022692"/>
    </source>
</evidence>
<evidence type="ECO:0000256" key="7">
    <source>
        <dbReference type="ARBA" id="ARBA00023136"/>
    </source>
</evidence>
<dbReference type="InterPro" id="IPR008969">
    <property type="entry name" value="CarboxyPept-like_regulatory"/>
</dbReference>
<dbReference type="Gene3D" id="2.170.130.10">
    <property type="entry name" value="TonB-dependent receptor, plug domain"/>
    <property type="match status" value="1"/>
</dbReference>
<keyword evidence="2 10" id="KW-0813">Transport</keyword>
<dbReference type="PANTHER" id="PTHR30069:SF29">
    <property type="entry name" value="HEMOGLOBIN AND HEMOGLOBIN-HAPTOGLOBIN-BINDING PROTEIN 1-RELATED"/>
    <property type="match status" value="1"/>
</dbReference>
<dbReference type="RefSeq" id="WP_246151190.1">
    <property type="nucleotide sequence ID" value="NZ_BJYS01000032.1"/>
</dbReference>
<dbReference type="GO" id="GO:0015344">
    <property type="term" value="F:siderophore uptake transmembrane transporter activity"/>
    <property type="evidence" value="ECO:0007669"/>
    <property type="project" value="TreeGrafter"/>
</dbReference>
<proteinExistence type="inferred from homology"/>
<evidence type="ECO:0000259" key="13">
    <source>
        <dbReference type="Pfam" id="PF07715"/>
    </source>
</evidence>
<evidence type="ECO:0000256" key="11">
    <source>
        <dbReference type="RuleBase" id="RU003357"/>
    </source>
</evidence>
<protein>
    <submittedName>
        <fullName evidence="14">SusC/RagA family TonB-linked outer membrane protein</fullName>
    </submittedName>
</protein>
<organism evidence="14 15">
    <name type="scientific">Adhaeribacter aerolatus</name>
    <dbReference type="NCBI Taxonomy" id="670289"/>
    <lineage>
        <taxon>Bacteria</taxon>
        <taxon>Pseudomonadati</taxon>
        <taxon>Bacteroidota</taxon>
        <taxon>Cytophagia</taxon>
        <taxon>Cytophagales</taxon>
        <taxon>Hymenobacteraceae</taxon>
        <taxon>Adhaeribacter</taxon>
    </lineage>
</organism>
<dbReference type="PANTHER" id="PTHR30069">
    <property type="entry name" value="TONB-DEPENDENT OUTER MEMBRANE RECEPTOR"/>
    <property type="match status" value="1"/>
</dbReference>
<comment type="subcellular location">
    <subcellularLocation>
        <location evidence="1 10">Cell outer membrane</location>
        <topology evidence="1 10">Multi-pass membrane protein</topology>
    </subcellularLocation>
</comment>
<dbReference type="Gene3D" id="2.60.40.1120">
    <property type="entry name" value="Carboxypeptidase-like, regulatory domain"/>
    <property type="match status" value="1"/>
</dbReference>
<dbReference type="Pfam" id="PF00593">
    <property type="entry name" value="TonB_dep_Rec_b-barrel"/>
    <property type="match status" value="1"/>
</dbReference>
<feature type="domain" description="TonB-dependent receptor-like beta-barrel" evidence="12">
    <location>
        <begin position="430"/>
        <end position="869"/>
    </location>
</feature>
<dbReference type="InterPro" id="IPR023996">
    <property type="entry name" value="TonB-dep_OMP_SusC/RagA"/>
</dbReference>
<evidence type="ECO:0000256" key="10">
    <source>
        <dbReference type="PROSITE-ProRule" id="PRU01360"/>
    </source>
</evidence>
<keyword evidence="3 10" id="KW-1134">Transmembrane beta strand</keyword>
<sequence length="1072" mass="116725">MLLLFLISEVNAQSQAISGKVTDGATNQGLPGVTVLVKGTSTGTSTDVEGNYSINAPASGVLSFSFIGYTTVERTIGSATTINVTLNVDAAQLSEVVITGYSTQTQQSFTGSAKVVSSANLEKKNVSNVTQALAGEVAGVRVINTSGQPGSTGTIRIRGLGSVNGNRDPLYVVDGVPFSGNLNSINPADIESATVLKDAAATAIYGSRGANGVVVITTKSGRGKTSYIEADASTGTNMALLPRYSTIKSPEQYIGLGWEALYNQGVALNNANPTNYANTRLFSTAGIRTNYNLWNATAAQLIDPATRTVRPDVTRKYDPENWEDYAFQNAARNEVNLKFGGSNGKTNYYSSFGYLDDQGYIINSDFQRLSARLNVTQEIKKWLTGGVNFGYARTESNNNGQSEDSGSIFWFADNMPPIYPLFMRDAEGKLLTDPIFGGNRFDYGGGSNATSRGFGGLTNAISDATYDVNRNNRNELNGSANLNFNILDGLTFENRLGVQYYNDKYVNRGNKYYGGSASQNGSIYTEREELTTFNLLNLLRYNKSFGQHGIEALAAHEASNWGRSLLIASGYNLVDPDLLDLSNAVVFNPSNSYTNRYSLESYFAQVNYDFSKKYFLSGTIRRDGSSRFREDKWGTFGSVGAAWLISSEDFMSSLPLLNNLKLKASYGLIGDQAGVGFYPGYDLFDVDNLNDAPAFAFYSKGNPDLTWETSKMFQTGIEFGLGEYIDGSIDYYIKNTDNLIFERRVGPSLGYALLLVNDGKLRNRGLEFDLTGHVLKTEDYRLDLNVNGEMFNNEITEMPLDPVTGKQKPIDVQAPFGWSVGHSIFDFYMREYAGVDLKDGRATWNVVYNDANGNDALDAGEGITDLSNYLASNPDVRESELKTTTTKTYTSATQKYVGKSAIPKVRGAFNLAGGYKGFDLSAQFIYSVGGYAYDYRYASLMGNGLIGSNNWHTDILNRWQSADSPGDGIVPRLSNNADVNAAGASTRFLTKANYLGLNNVRLSYTVPENITSKVGLGGLTVWVSGDNLWINTARKGFNPAISEAGSSNRDNSQSRYQYNPLSTLTGGLRVKF</sequence>
<keyword evidence="8" id="KW-0675">Receptor</keyword>
<dbReference type="PROSITE" id="PS52016">
    <property type="entry name" value="TONB_DEPENDENT_REC_3"/>
    <property type="match status" value="1"/>
</dbReference>
<dbReference type="AlphaFoldDB" id="A0A512B2P9"/>
<dbReference type="InterPro" id="IPR036942">
    <property type="entry name" value="Beta-barrel_TonB_sf"/>
</dbReference>
<dbReference type="GO" id="GO:0009279">
    <property type="term" value="C:cell outer membrane"/>
    <property type="evidence" value="ECO:0007669"/>
    <property type="project" value="UniProtKB-SubCell"/>
</dbReference>
<evidence type="ECO:0000256" key="5">
    <source>
        <dbReference type="ARBA" id="ARBA00022729"/>
    </source>
</evidence>
<evidence type="ECO:0000256" key="2">
    <source>
        <dbReference type="ARBA" id="ARBA00022448"/>
    </source>
</evidence>
<dbReference type="GO" id="GO:0044718">
    <property type="term" value="P:siderophore transmembrane transport"/>
    <property type="evidence" value="ECO:0007669"/>
    <property type="project" value="TreeGrafter"/>
</dbReference>
<comment type="caution">
    <text evidence="14">The sequence shown here is derived from an EMBL/GenBank/DDBJ whole genome shotgun (WGS) entry which is preliminary data.</text>
</comment>
<dbReference type="InterPro" id="IPR012910">
    <property type="entry name" value="Plug_dom"/>
</dbReference>
<dbReference type="SUPFAM" id="SSF56935">
    <property type="entry name" value="Porins"/>
    <property type="match status" value="1"/>
</dbReference>
<comment type="similarity">
    <text evidence="10 11">Belongs to the TonB-dependent receptor family.</text>
</comment>
<dbReference type="Proteomes" id="UP000321532">
    <property type="component" value="Unassembled WGS sequence"/>
</dbReference>
<evidence type="ECO:0000256" key="8">
    <source>
        <dbReference type="ARBA" id="ARBA00023170"/>
    </source>
</evidence>
<dbReference type="Pfam" id="PF07715">
    <property type="entry name" value="Plug"/>
    <property type="match status" value="1"/>
</dbReference>
<feature type="domain" description="TonB-dependent receptor plug" evidence="13">
    <location>
        <begin position="106"/>
        <end position="213"/>
    </location>
</feature>
<keyword evidence="6 11" id="KW-0798">TonB box</keyword>
<keyword evidence="9 10" id="KW-0998">Cell outer membrane</keyword>
<dbReference type="NCBIfam" id="TIGR04056">
    <property type="entry name" value="OMP_RagA_SusC"/>
    <property type="match status" value="1"/>
</dbReference>
<evidence type="ECO:0000256" key="3">
    <source>
        <dbReference type="ARBA" id="ARBA00022452"/>
    </source>
</evidence>
<evidence type="ECO:0000313" key="15">
    <source>
        <dbReference type="Proteomes" id="UP000321532"/>
    </source>
</evidence>
<evidence type="ECO:0000259" key="12">
    <source>
        <dbReference type="Pfam" id="PF00593"/>
    </source>
</evidence>
<dbReference type="InterPro" id="IPR039426">
    <property type="entry name" value="TonB-dep_rcpt-like"/>
</dbReference>
<dbReference type="SUPFAM" id="SSF49464">
    <property type="entry name" value="Carboxypeptidase regulatory domain-like"/>
    <property type="match status" value="1"/>
</dbReference>
<dbReference type="InterPro" id="IPR000531">
    <property type="entry name" value="Beta-barrel_TonB"/>
</dbReference>
<dbReference type="InterPro" id="IPR023997">
    <property type="entry name" value="TonB-dep_OMP_SusC/RagA_CS"/>
</dbReference>
<dbReference type="EMBL" id="BJYS01000032">
    <property type="protein sequence ID" value="GEO06231.1"/>
    <property type="molecule type" value="Genomic_DNA"/>
</dbReference>
<evidence type="ECO:0000256" key="6">
    <source>
        <dbReference type="ARBA" id="ARBA00023077"/>
    </source>
</evidence>
<name>A0A512B2P9_9BACT</name>
<keyword evidence="5" id="KW-0732">Signal</keyword>
<dbReference type="InterPro" id="IPR037066">
    <property type="entry name" value="Plug_dom_sf"/>
</dbReference>
<evidence type="ECO:0000256" key="1">
    <source>
        <dbReference type="ARBA" id="ARBA00004571"/>
    </source>
</evidence>
<keyword evidence="15" id="KW-1185">Reference proteome</keyword>
<gene>
    <name evidence="14" type="ORF">AAE02nite_38950</name>
</gene>
<keyword evidence="7 10" id="KW-0472">Membrane</keyword>
<keyword evidence="4 10" id="KW-0812">Transmembrane</keyword>
<reference evidence="14 15" key="1">
    <citation type="submission" date="2019-07" db="EMBL/GenBank/DDBJ databases">
        <title>Whole genome shotgun sequence of Adhaeribacter aerolatus NBRC 106133.</title>
        <authorList>
            <person name="Hosoyama A."/>
            <person name="Uohara A."/>
            <person name="Ohji S."/>
            <person name="Ichikawa N."/>
        </authorList>
    </citation>
    <scope>NUCLEOTIDE SEQUENCE [LARGE SCALE GENOMIC DNA]</scope>
    <source>
        <strain evidence="14 15">NBRC 106133</strain>
    </source>
</reference>
<dbReference type="NCBIfam" id="TIGR04057">
    <property type="entry name" value="SusC_RagA_signa"/>
    <property type="match status" value="1"/>
</dbReference>
<evidence type="ECO:0000313" key="14">
    <source>
        <dbReference type="EMBL" id="GEO06231.1"/>
    </source>
</evidence>
<evidence type="ECO:0000256" key="9">
    <source>
        <dbReference type="ARBA" id="ARBA00023237"/>
    </source>
</evidence>